<reference evidence="3 4" key="1">
    <citation type="submission" date="2024-03" db="EMBL/GenBank/DDBJ databases">
        <title>Adaptation during the transition from Ophiocordyceps entomopathogen to insect associate is accompanied by gene loss and intensified selection.</title>
        <authorList>
            <person name="Ward C.M."/>
            <person name="Onetto C.A."/>
            <person name="Borneman A.R."/>
        </authorList>
    </citation>
    <scope>NUCLEOTIDE SEQUENCE [LARGE SCALE GENOMIC DNA]</scope>
    <source>
        <strain evidence="3">AWRI1</strain>
        <tissue evidence="3">Single Adult Female</tissue>
    </source>
</reference>
<dbReference type="SMART" id="SM00449">
    <property type="entry name" value="SPRY"/>
    <property type="match status" value="1"/>
</dbReference>
<dbReference type="AlphaFoldDB" id="A0AAN9TTQ4"/>
<dbReference type="InterPro" id="IPR035766">
    <property type="entry name" value="SPRYD7"/>
</dbReference>
<keyword evidence="4" id="KW-1185">Reference proteome</keyword>
<dbReference type="InterPro" id="IPR003877">
    <property type="entry name" value="SPRY_dom"/>
</dbReference>
<organism evidence="3 4">
    <name type="scientific">Parthenolecanium corni</name>
    <dbReference type="NCBI Taxonomy" id="536013"/>
    <lineage>
        <taxon>Eukaryota</taxon>
        <taxon>Metazoa</taxon>
        <taxon>Ecdysozoa</taxon>
        <taxon>Arthropoda</taxon>
        <taxon>Hexapoda</taxon>
        <taxon>Insecta</taxon>
        <taxon>Pterygota</taxon>
        <taxon>Neoptera</taxon>
        <taxon>Paraneoptera</taxon>
        <taxon>Hemiptera</taxon>
        <taxon>Sternorrhyncha</taxon>
        <taxon>Coccoidea</taxon>
        <taxon>Coccidae</taxon>
        <taxon>Parthenolecanium</taxon>
    </lineage>
</organism>
<protein>
    <recommendedName>
        <fullName evidence="1">SPRY domain-containing protein 7</fullName>
    </recommendedName>
</protein>
<dbReference type="EMBL" id="JBBCAQ010000003">
    <property type="protein sequence ID" value="KAK7604717.1"/>
    <property type="molecule type" value="Genomic_DNA"/>
</dbReference>
<evidence type="ECO:0000256" key="1">
    <source>
        <dbReference type="ARBA" id="ARBA00021772"/>
    </source>
</evidence>
<evidence type="ECO:0000259" key="2">
    <source>
        <dbReference type="PROSITE" id="PS50188"/>
    </source>
</evidence>
<feature type="domain" description="B30.2/SPRY" evidence="2">
    <location>
        <begin position="1"/>
        <end position="184"/>
    </location>
</feature>
<proteinExistence type="predicted"/>
<dbReference type="SUPFAM" id="SSF49899">
    <property type="entry name" value="Concanavalin A-like lectins/glucanases"/>
    <property type="match status" value="1"/>
</dbReference>
<evidence type="ECO:0000313" key="3">
    <source>
        <dbReference type="EMBL" id="KAK7604717.1"/>
    </source>
</evidence>
<dbReference type="InterPro" id="IPR013320">
    <property type="entry name" value="ConA-like_dom_sf"/>
</dbReference>
<comment type="caution">
    <text evidence="3">The sequence shown here is derived from an EMBL/GenBank/DDBJ whole genome shotgun (WGS) entry which is preliminary data.</text>
</comment>
<evidence type="ECO:0000313" key="4">
    <source>
        <dbReference type="Proteomes" id="UP001367676"/>
    </source>
</evidence>
<dbReference type="Proteomes" id="UP001367676">
    <property type="component" value="Unassembled WGS sequence"/>
</dbReference>
<dbReference type="InterPro" id="IPR043136">
    <property type="entry name" value="B30.2/SPRY_sf"/>
</dbReference>
<dbReference type="InterPro" id="IPR001870">
    <property type="entry name" value="B30.2/SPRY"/>
</dbReference>
<dbReference type="PROSITE" id="PS50188">
    <property type="entry name" value="B302_SPRY"/>
    <property type="match status" value="1"/>
</dbReference>
<dbReference type="PANTHER" id="PTHR20951">
    <property type="entry name" value="C13ORF1 PROTEIN-RELATED"/>
    <property type="match status" value="1"/>
</dbReference>
<dbReference type="Pfam" id="PF00622">
    <property type="entry name" value="SPRY"/>
    <property type="match status" value="1"/>
</dbReference>
<name>A0AAN9TTQ4_9HEMI</name>
<accession>A0AAN9TTQ4</accession>
<dbReference type="PANTHER" id="PTHR20951:SF2">
    <property type="entry name" value="SPRY DOMAIN-CONTAINING PROTEIN 7"/>
    <property type="match status" value="1"/>
</dbReference>
<dbReference type="CDD" id="cd12880">
    <property type="entry name" value="SPRYD7"/>
    <property type="match status" value="1"/>
</dbReference>
<sequence length="197" mass="21423">MANLVFTCFRNCFETGGFHTTKVNEKDFNTIFLDPNYVGHEVVIIKDGTRACGSGGVLGNAPLVQSKSYFEVKLQQSGIWGVGLATHNSNLNSAPGGNDAESWVFCFDGVLRHNKKELQGVTKRATEGDIIGISFDHIELNFYINGVSLDAPITGIRGTVFPAIYVDDGAIVDIILDNFVYGPPSGFQKIMVEQSLL</sequence>
<dbReference type="Gene3D" id="2.60.120.920">
    <property type="match status" value="1"/>
</dbReference>
<gene>
    <name evidence="3" type="ORF">V9T40_005903</name>
</gene>